<dbReference type="CDD" id="cd06567">
    <property type="entry name" value="Peptidase_S41"/>
    <property type="match status" value="1"/>
</dbReference>
<feature type="signal peptide" evidence="1">
    <location>
        <begin position="1"/>
        <end position="27"/>
    </location>
</feature>
<accession>A0AAU6Q385</accession>
<dbReference type="SMART" id="SM00228">
    <property type="entry name" value="PDZ"/>
    <property type="match status" value="1"/>
</dbReference>
<dbReference type="SMART" id="SM00245">
    <property type="entry name" value="TSPc"/>
    <property type="match status" value="1"/>
</dbReference>
<proteinExistence type="predicted"/>
<keyword evidence="1" id="KW-0732">Signal</keyword>
<dbReference type="InterPro" id="IPR036034">
    <property type="entry name" value="PDZ_sf"/>
</dbReference>
<dbReference type="RefSeq" id="WP_339096245.1">
    <property type="nucleotide sequence ID" value="NZ_CP149782.1"/>
</dbReference>
<evidence type="ECO:0000259" key="2">
    <source>
        <dbReference type="SMART" id="SM00228"/>
    </source>
</evidence>
<dbReference type="Gene3D" id="3.90.226.10">
    <property type="entry name" value="2-enoyl-CoA Hydratase, Chain A, domain 1"/>
    <property type="match status" value="1"/>
</dbReference>
<protein>
    <submittedName>
        <fullName evidence="4">S41 family peptidase</fullName>
    </submittedName>
</protein>
<dbReference type="Gene3D" id="2.30.42.10">
    <property type="match status" value="1"/>
</dbReference>
<evidence type="ECO:0000259" key="3">
    <source>
        <dbReference type="SMART" id="SM00245"/>
    </source>
</evidence>
<dbReference type="PANTHER" id="PTHR32060:SF30">
    <property type="entry name" value="CARBOXY-TERMINAL PROCESSING PROTEASE CTPA"/>
    <property type="match status" value="1"/>
</dbReference>
<dbReference type="InterPro" id="IPR001478">
    <property type="entry name" value="PDZ"/>
</dbReference>
<evidence type="ECO:0000256" key="1">
    <source>
        <dbReference type="SAM" id="SignalP"/>
    </source>
</evidence>
<feature type="chain" id="PRO_5043828778" evidence="1">
    <location>
        <begin position="28"/>
        <end position="430"/>
    </location>
</feature>
<dbReference type="SUPFAM" id="SSF52096">
    <property type="entry name" value="ClpP/crotonase"/>
    <property type="match status" value="1"/>
</dbReference>
<feature type="domain" description="PDZ" evidence="2">
    <location>
        <begin position="115"/>
        <end position="191"/>
    </location>
</feature>
<dbReference type="GO" id="GO:0008236">
    <property type="term" value="F:serine-type peptidase activity"/>
    <property type="evidence" value="ECO:0007669"/>
    <property type="project" value="InterPro"/>
</dbReference>
<dbReference type="InterPro" id="IPR005151">
    <property type="entry name" value="Tail-specific_protease"/>
</dbReference>
<reference evidence="4" key="1">
    <citation type="submission" date="2024-03" db="EMBL/GenBank/DDBJ databases">
        <title>Deinococcus weizhi sp. nov., isolated from human skin.</title>
        <authorList>
            <person name="Wei Z."/>
            <person name="Tian F."/>
            <person name="Yang C."/>
            <person name="Xin L.T."/>
            <person name="Wen Z.J."/>
            <person name="Lan K.C."/>
            <person name="Yu L."/>
            <person name="Zhe W."/>
            <person name="Dan F.D."/>
            <person name="Jun W."/>
            <person name="Rui Z."/>
            <person name="Yong X.J."/>
            <person name="Ting Y."/>
            <person name="Wei X."/>
            <person name="Xu Z.G."/>
            <person name="Xin Z."/>
            <person name="Dong F.G."/>
            <person name="Ni X.M."/>
            <person name="Zheng M.G."/>
            <person name="Chun Y."/>
            <person name="Qian W.X."/>
        </authorList>
    </citation>
    <scope>NUCLEOTIDE SEQUENCE</scope>
    <source>
        <strain evidence="4">VB142</strain>
    </source>
</reference>
<dbReference type="InterPro" id="IPR029045">
    <property type="entry name" value="ClpP/crotonase-like_dom_sf"/>
</dbReference>
<dbReference type="PANTHER" id="PTHR32060">
    <property type="entry name" value="TAIL-SPECIFIC PROTEASE"/>
    <property type="match status" value="1"/>
</dbReference>
<gene>
    <name evidence="4" type="ORF">WDJ50_02845</name>
</gene>
<dbReference type="EMBL" id="CP149782">
    <property type="protein sequence ID" value="WYF45073.1"/>
    <property type="molecule type" value="Genomic_DNA"/>
</dbReference>
<dbReference type="GO" id="GO:0006508">
    <property type="term" value="P:proteolysis"/>
    <property type="evidence" value="ECO:0007669"/>
    <property type="project" value="InterPro"/>
</dbReference>
<name>A0AAU6Q385_9DEIO</name>
<evidence type="ECO:0000313" key="4">
    <source>
        <dbReference type="EMBL" id="WYF45073.1"/>
    </source>
</evidence>
<feature type="domain" description="Tail specific protease" evidence="3">
    <location>
        <begin position="180"/>
        <end position="394"/>
    </location>
</feature>
<organism evidence="4">
    <name type="scientific">Deinococcus sp. VB142</name>
    <dbReference type="NCBI Taxonomy" id="3112952"/>
    <lineage>
        <taxon>Bacteria</taxon>
        <taxon>Thermotogati</taxon>
        <taxon>Deinococcota</taxon>
        <taxon>Deinococci</taxon>
        <taxon>Deinococcales</taxon>
        <taxon>Deinococcaceae</taxon>
        <taxon>Deinococcus</taxon>
    </lineage>
</organism>
<dbReference type="AlphaFoldDB" id="A0AAU6Q385"/>
<dbReference type="GO" id="GO:0007165">
    <property type="term" value="P:signal transduction"/>
    <property type="evidence" value="ECO:0007669"/>
    <property type="project" value="TreeGrafter"/>
</dbReference>
<dbReference type="GO" id="GO:0030288">
    <property type="term" value="C:outer membrane-bounded periplasmic space"/>
    <property type="evidence" value="ECO:0007669"/>
    <property type="project" value="TreeGrafter"/>
</dbReference>
<sequence>MWWPFLSRRWQPALLVLALHGWGAASPATDLYAAATREIRDNYYGWSKRDFRSLDLQYQRVLAKRCAPDQEQCSYDTGRRVLTELLTAFGDEHTYVRDPDSTALYREQEQDKPVPRSGVRLVRAEGGLLVVSVRPGSPADRAGVHRFDLLTQVGGQEAGRRGGQDLPIGPGEFARLERTAGQVEVTLRRAGQPDWSLTLDTEVLPARDAPSLVWAGAGGKVAVIEIPSFLPSSTASDFLRQVKQAQAAGVGALVVDLRFNGGGNLQQCVAAASIFGPVVYNANYQVGGFSYTGLNGEESRYLDTVFASPSLRVWTGPAAVLVGPDTASCAEVFGYYAQRSGVKLVGAATKGVANSGILLRNLPDGGMLAVTVFRGYAPDDVPLPARLTPDVSAPLDLTRLTTEGRDTTLEAALAALGLPEFSVSGSGKSP</sequence>
<dbReference type="SUPFAM" id="SSF50156">
    <property type="entry name" value="PDZ domain-like"/>
    <property type="match status" value="1"/>
</dbReference>
<dbReference type="GO" id="GO:0004175">
    <property type="term" value="F:endopeptidase activity"/>
    <property type="evidence" value="ECO:0007669"/>
    <property type="project" value="TreeGrafter"/>
</dbReference>
<dbReference type="Pfam" id="PF03572">
    <property type="entry name" value="Peptidase_S41"/>
    <property type="match status" value="1"/>
</dbReference>